<evidence type="ECO:0000313" key="3">
    <source>
        <dbReference type="Proteomes" id="UP000011713"/>
    </source>
</evidence>
<dbReference type="AlphaFoldDB" id="M4C310"/>
<proteinExistence type="predicted"/>
<dbReference type="Proteomes" id="UP000011713">
    <property type="component" value="Unassembled WGS sequence"/>
</dbReference>
<dbReference type="InParanoid" id="M4C310"/>
<dbReference type="VEuPathDB" id="FungiDB:HpaG813477"/>
<evidence type="ECO:0000256" key="1">
    <source>
        <dbReference type="SAM" id="MobiDB-lite"/>
    </source>
</evidence>
<dbReference type="EnsemblProtists" id="HpaT813477">
    <property type="protein sequence ID" value="HpaP813477"/>
    <property type="gene ID" value="HpaG813477"/>
</dbReference>
<dbReference type="EMBL" id="JH599327">
    <property type="status" value="NOT_ANNOTATED_CDS"/>
    <property type="molecule type" value="Genomic_DNA"/>
</dbReference>
<reference evidence="2" key="2">
    <citation type="submission" date="2015-06" db="UniProtKB">
        <authorList>
            <consortium name="EnsemblProtists"/>
        </authorList>
    </citation>
    <scope>IDENTIFICATION</scope>
    <source>
        <strain evidence="2">Emoy2</strain>
    </source>
</reference>
<accession>M4C310</accession>
<evidence type="ECO:0000313" key="2">
    <source>
        <dbReference type="EnsemblProtists" id="HpaP813477"/>
    </source>
</evidence>
<reference evidence="3" key="1">
    <citation type="journal article" date="2010" name="Science">
        <title>Signatures of adaptation to obligate biotrophy in the Hyaloperonospora arabidopsidis genome.</title>
        <authorList>
            <person name="Baxter L."/>
            <person name="Tripathy S."/>
            <person name="Ishaque N."/>
            <person name="Boot N."/>
            <person name="Cabral A."/>
            <person name="Kemen E."/>
            <person name="Thines M."/>
            <person name="Ah-Fong A."/>
            <person name="Anderson R."/>
            <person name="Badejoko W."/>
            <person name="Bittner-Eddy P."/>
            <person name="Boore J.L."/>
            <person name="Chibucos M.C."/>
            <person name="Coates M."/>
            <person name="Dehal P."/>
            <person name="Delehaunty K."/>
            <person name="Dong S."/>
            <person name="Downton P."/>
            <person name="Dumas B."/>
            <person name="Fabro G."/>
            <person name="Fronick C."/>
            <person name="Fuerstenberg S.I."/>
            <person name="Fulton L."/>
            <person name="Gaulin E."/>
            <person name="Govers F."/>
            <person name="Hughes L."/>
            <person name="Humphray S."/>
            <person name="Jiang R.H."/>
            <person name="Judelson H."/>
            <person name="Kamoun S."/>
            <person name="Kyung K."/>
            <person name="Meijer H."/>
            <person name="Minx P."/>
            <person name="Morris P."/>
            <person name="Nelson J."/>
            <person name="Phuntumart V."/>
            <person name="Qutob D."/>
            <person name="Rehmany A."/>
            <person name="Rougon-Cardoso A."/>
            <person name="Ryden P."/>
            <person name="Torto-Alalibo T."/>
            <person name="Studholme D."/>
            <person name="Wang Y."/>
            <person name="Win J."/>
            <person name="Wood J."/>
            <person name="Clifton S.W."/>
            <person name="Rogers J."/>
            <person name="Van den Ackerveken G."/>
            <person name="Jones J.D."/>
            <person name="McDowell J.M."/>
            <person name="Beynon J."/>
            <person name="Tyler B.M."/>
        </authorList>
    </citation>
    <scope>NUCLEOTIDE SEQUENCE [LARGE SCALE GENOMIC DNA]</scope>
    <source>
        <strain evidence="3">Emoy2</strain>
    </source>
</reference>
<name>M4C310_HYAAE</name>
<protein>
    <submittedName>
        <fullName evidence="2">Uncharacterized protein</fullName>
    </submittedName>
</protein>
<dbReference type="HOGENOM" id="CLU_595104_0_0_1"/>
<organism evidence="2 3">
    <name type="scientific">Hyaloperonospora arabidopsidis (strain Emoy2)</name>
    <name type="common">Downy mildew agent</name>
    <name type="synonym">Peronospora arabidopsidis</name>
    <dbReference type="NCBI Taxonomy" id="559515"/>
    <lineage>
        <taxon>Eukaryota</taxon>
        <taxon>Sar</taxon>
        <taxon>Stramenopiles</taxon>
        <taxon>Oomycota</taxon>
        <taxon>Peronosporomycetes</taxon>
        <taxon>Peronosporales</taxon>
        <taxon>Peronosporaceae</taxon>
        <taxon>Hyaloperonospora</taxon>
    </lineage>
</organism>
<sequence>MTRSWQDGPDNMCNSRVVSATEEKLLSGERTDKKELGCQGGTTLEVPVYHLTSPGWEYAALKQSGDEWLQQVVTVYDSVLLPAMKDNEVLGVQELWGYSSDPLEPKLLLNTEKEVECLEVQLTLLKPQRIQCDWCETRRPGRSLMYDESSKVLQKVIRGMAQMKLLLKEVVVLDVFEGDWGRALYGICTTDDVDEIQQLLLPSDIVRNDEARVLGAPSKIVSLANDYLRDLQRTDISLTKASMNIPCVWSHTVALNGLANLIAEKLKEELTPPKSPTSSTCDSVSLPVQDDDTNNHSATTPATKEKNDHTEPTSQAHLARLVPASKAVTADLSTDYLLSDKFLRCAWSDRSPDKTDSIEIIPTDGVSSNHSTEDSTLNRLLQQIARPALWDLMRKRMLQVHETSFQQALDGVSLEALESIVYKQCHEVKKMSLNPSAFSSTEIIEACVSLRQATWLHTLR</sequence>
<keyword evidence="3" id="KW-1185">Reference proteome</keyword>
<feature type="region of interest" description="Disordered" evidence="1">
    <location>
        <begin position="270"/>
        <end position="315"/>
    </location>
</feature>
<dbReference type="eggNOG" id="ENOG502RG49">
    <property type="taxonomic scope" value="Eukaryota"/>
</dbReference>